<dbReference type="PRINTS" id="PR00119">
    <property type="entry name" value="CATATPASE"/>
</dbReference>
<feature type="binding site" evidence="18">
    <location>
        <position position="585"/>
    </location>
    <ligand>
        <name>ATP</name>
        <dbReference type="ChEBI" id="CHEBI:30616"/>
    </ligand>
</feature>
<evidence type="ECO:0000256" key="19">
    <source>
        <dbReference type="PIRSR" id="PIRSR606539-3"/>
    </source>
</evidence>
<keyword evidence="8 18" id="KW-0547">Nucleotide-binding</keyword>
<dbReference type="GO" id="GO:0005886">
    <property type="term" value="C:plasma membrane"/>
    <property type="evidence" value="ECO:0007669"/>
    <property type="project" value="TreeGrafter"/>
</dbReference>
<evidence type="ECO:0000256" key="17">
    <source>
        <dbReference type="PIRSR" id="PIRSR606539-1"/>
    </source>
</evidence>
<evidence type="ECO:0000256" key="9">
    <source>
        <dbReference type="ARBA" id="ARBA00022840"/>
    </source>
</evidence>
<feature type="binding site" evidence="19">
    <location>
        <position position="210"/>
    </location>
    <ligand>
        <name>Mg(2+)</name>
        <dbReference type="ChEBI" id="CHEBI:18420"/>
    </ligand>
</feature>
<feature type="binding site" evidence="18">
    <location>
        <position position="498"/>
    </location>
    <ligand>
        <name>ATP</name>
        <dbReference type="ChEBI" id="CHEBI:30616"/>
    </ligand>
</feature>
<comment type="similarity">
    <text evidence="4 20">Belongs to the cation transport ATPase (P-type) (TC 3.A.3) family. Type IV subfamily.</text>
</comment>
<feature type="binding site" evidence="18">
    <location>
        <position position="497"/>
    </location>
    <ligand>
        <name>ATP</name>
        <dbReference type="ChEBI" id="CHEBI:30616"/>
    </ligand>
</feature>
<dbReference type="Proteomes" id="UP000828390">
    <property type="component" value="Unassembled WGS sequence"/>
</dbReference>
<gene>
    <name evidence="22" type="ORF">DPMN_174153</name>
</gene>
<dbReference type="SFLD" id="SFLDS00003">
    <property type="entry name" value="Haloacid_Dehalogenase"/>
    <property type="match status" value="1"/>
</dbReference>
<dbReference type="GO" id="GO:0000287">
    <property type="term" value="F:magnesium ion binding"/>
    <property type="evidence" value="ECO:0007669"/>
    <property type="project" value="UniProtKB-UniRule"/>
</dbReference>
<evidence type="ECO:0000256" key="20">
    <source>
        <dbReference type="RuleBase" id="RU362033"/>
    </source>
</evidence>
<evidence type="ECO:0000256" key="15">
    <source>
        <dbReference type="ARBA" id="ARBA00023136"/>
    </source>
</evidence>
<evidence type="ECO:0000256" key="16">
    <source>
        <dbReference type="ARBA" id="ARBA00034036"/>
    </source>
</evidence>
<evidence type="ECO:0000256" key="8">
    <source>
        <dbReference type="ARBA" id="ARBA00022741"/>
    </source>
</evidence>
<feature type="binding site" evidence="18">
    <location>
        <position position="212"/>
    </location>
    <ligand>
        <name>ATP</name>
        <dbReference type="ChEBI" id="CHEBI:30616"/>
    </ligand>
</feature>
<dbReference type="InterPro" id="IPR001757">
    <property type="entry name" value="P_typ_ATPase"/>
</dbReference>
<dbReference type="FunFam" id="3.40.1110.10:FF:000008">
    <property type="entry name" value="Phospholipid-transporting ATPase"/>
    <property type="match status" value="1"/>
</dbReference>
<evidence type="ECO:0000259" key="21">
    <source>
        <dbReference type="Pfam" id="PF16212"/>
    </source>
</evidence>
<feature type="binding site" evidence="18">
    <location>
        <position position="417"/>
    </location>
    <ligand>
        <name>ATP</name>
        <dbReference type="ChEBI" id="CHEBI:30616"/>
    </ligand>
</feature>
<reference evidence="22" key="1">
    <citation type="journal article" date="2019" name="bioRxiv">
        <title>The Genome of the Zebra Mussel, Dreissena polymorpha: A Resource for Invasive Species Research.</title>
        <authorList>
            <person name="McCartney M.A."/>
            <person name="Auch B."/>
            <person name="Kono T."/>
            <person name="Mallez S."/>
            <person name="Zhang Y."/>
            <person name="Obille A."/>
            <person name="Becker A."/>
            <person name="Abrahante J.E."/>
            <person name="Garbe J."/>
            <person name="Badalamenti J.P."/>
            <person name="Herman A."/>
            <person name="Mangelson H."/>
            <person name="Liachko I."/>
            <person name="Sullivan S."/>
            <person name="Sone E.D."/>
            <person name="Koren S."/>
            <person name="Silverstein K.A.T."/>
            <person name="Beckman K.B."/>
            <person name="Gohl D.M."/>
        </authorList>
    </citation>
    <scope>NUCLEOTIDE SEQUENCE</scope>
    <source>
        <strain evidence="22">Duluth1</strain>
        <tissue evidence="22">Whole animal</tissue>
    </source>
</reference>
<feature type="binding site" evidence="18">
    <location>
        <position position="609"/>
    </location>
    <ligand>
        <name>ATP</name>
        <dbReference type="ChEBI" id="CHEBI:30616"/>
    </ligand>
</feature>
<keyword evidence="7 19" id="KW-0479">Metal-binding</keyword>
<sequence>KGETDAEEPLSIENTLWANTVVASGTALGVVVYTGGESRSVMNTSQPQSKIVTRHTFYEIVTRHTCYEIVTRHTCYEIVTRHTCYEIVTRHTCYEIVTRHTCYEIVTRHTCYKIVTRHTCYEIVTRHTCYEIVTRQTCYEIVTRHTCYEIVTRHTCYEIVTRHTCYEIINTLTKAVYSWLITRDKAIEGTVVRSTTIPEELGRISYLLTDKTGTLTQNEMVFKKLHLGTVAFSPETSDEVIAHLKTAFSQSQLSGSQQSRQATPVRRTVVTRVLEAVQALALCHNVTPVYEDGERTEEMSAQAEADQQSQQQVVYQASSPDEVALVSWTESVGLTLVKRDINSMQLRAPNGATLSYTIIQIFPFTSESKRMGIILKEDDSGEIVFYLKGADVVMQSIVQYNDWLEEECGNLAREGLRTLVVARKVLTEEHYQEFQSRYHQAKMSVQDRNLKVQAVVESLERDMELLCMTGVEDRLQDNVRPTLEMLRNAGIKIWMLTGDKLETATCIAKSSKLVSRSQDIYTFKKVTGRTEAHLELNNLRRKQDNALVITGDSLQVCLEYYEHEFVELACQCPCVVVCRCSPTQKADIVNLLKVHTGKRTCAIGDGGNDVSMIQAAHAGIGIVGKEGKQASMAADFSINQFSYIGRLLMVHGRDSYKRSAALGQFVIHRGLIISTMQAVFCSVFYFASITLFPGFLMVGYFTVYMTYSVHFNEDVYLYYVGTPLCTPHGLCSL</sequence>
<dbReference type="InterPro" id="IPR006539">
    <property type="entry name" value="P-type_ATPase_IV"/>
</dbReference>
<evidence type="ECO:0000256" key="14">
    <source>
        <dbReference type="ARBA" id="ARBA00023055"/>
    </source>
</evidence>
<reference evidence="22" key="2">
    <citation type="submission" date="2020-11" db="EMBL/GenBank/DDBJ databases">
        <authorList>
            <person name="McCartney M.A."/>
            <person name="Auch B."/>
            <person name="Kono T."/>
            <person name="Mallez S."/>
            <person name="Becker A."/>
            <person name="Gohl D.M."/>
            <person name="Silverstein K.A.T."/>
            <person name="Koren S."/>
            <person name="Bechman K.B."/>
            <person name="Herman A."/>
            <person name="Abrahante J.E."/>
            <person name="Garbe J."/>
        </authorList>
    </citation>
    <scope>NUCLEOTIDE SEQUENCE</scope>
    <source>
        <strain evidence="22">Duluth1</strain>
        <tissue evidence="22">Whole animal</tissue>
    </source>
</reference>
<evidence type="ECO:0000256" key="4">
    <source>
        <dbReference type="ARBA" id="ARBA00008109"/>
    </source>
</evidence>
<feature type="binding site" evidence="19">
    <location>
        <position position="609"/>
    </location>
    <ligand>
        <name>Mg(2+)</name>
        <dbReference type="ChEBI" id="CHEBI:18420"/>
    </ligand>
</feature>
<comment type="caution">
    <text evidence="22">The sequence shown here is derived from an EMBL/GenBank/DDBJ whole genome shotgun (WGS) entry which is preliminary data.</text>
</comment>
<accession>A0A9D4IEW4</accession>
<dbReference type="SFLD" id="SFLDF00027">
    <property type="entry name" value="p-type_atpase"/>
    <property type="match status" value="1"/>
</dbReference>
<dbReference type="GO" id="GO:0140326">
    <property type="term" value="F:ATPase-coupled intramembrane lipid transporter activity"/>
    <property type="evidence" value="ECO:0007669"/>
    <property type="project" value="UniProtKB-EC"/>
</dbReference>
<feature type="domain" description="P-type ATPase C-terminal" evidence="21">
    <location>
        <begin position="632"/>
        <end position="709"/>
    </location>
</feature>
<evidence type="ECO:0000313" key="23">
    <source>
        <dbReference type="Proteomes" id="UP000828390"/>
    </source>
</evidence>
<keyword evidence="11 20" id="KW-1278">Translocase</keyword>
<evidence type="ECO:0000256" key="18">
    <source>
        <dbReference type="PIRSR" id="PIRSR606539-2"/>
    </source>
</evidence>
<dbReference type="EC" id="7.6.2.1" evidence="20"/>
<name>A0A9D4IEW4_DREPO</name>
<dbReference type="Pfam" id="PF13246">
    <property type="entry name" value="Cation_ATPase"/>
    <property type="match status" value="1"/>
</dbReference>
<evidence type="ECO:0000313" key="22">
    <source>
        <dbReference type="EMBL" id="KAH3772806.1"/>
    </source>
</evidence>
<dbReference type="Pfam" id="PF16212">
    <property type="entry name" value="PhoLip_ATPase_C"/>
    <property type="match status" value="1"/>
</dbReference>
<dbReference type="GO" id="GO:0016887">
    <property type="term" value="F:ATP hydrolysis activity"/>
    <property type="evidence" value="ECO:0007669"/>
    <property type="project" value="InterPro"/>
</dbReference>
<dbReference type="InterPro" id="IPR023214">
    <property type="entry name" value="HAD_sf"/>
</dbReference>
<feature type="binding site" evidence="18">
    <location>
        <position position="322"/>
    </location>
    <ligand>
        <name>ATP</name>
        <dbReference type="ChEBI" id="CHEBI:30616"/>
    </ligand>
</feature>
<keyword evidence="15 20" id="KW-0472">Membrane</keyword>
<dbReference type="SUPFAM" id="SSF56784">
    <property type="entry name" value="HAD-like"/>
    <property type="match status" value="1"/>
</dbReference>
<evidence type="ECO:0000256" key="11">
    <source>
        <dbReference type="ARBA" id="ARBA00022967"/>
    </source>
</evidence>
<feature type="binding site" evidence="18">
    <location>
        <position position="364"/>
    </location>
    <ligand>
        <name>ATP</name>
        <dbReference type="ChEBI" id="CHEBI:30616"/>
    </ligand>
</feature>
<dbReference type="InterPro" id="IPR018303">
    <property type="entry name" value="ATPase_P-typ_P_site"/>
</dbReference>
<evidence type="ECO:0000256" key="13">
    <source>
        <dbReference type="ARBA" id="ARBA00023034"/>
    </source>
</evidence>
<dbReference type="GO" id="GO:0000139">
    <property type="term" value="C:Golgi membrane"/>
    <property type="evidence" value="ECO:0007669"/>
    <property type="project" value="UniProtKB-SubCell"/>
</dbReference>
<dbReference type="FunFam" id="3.40.50.1000:FF:000009">
    <property type="entry name" value="Phospholipid-transporting ATPase"/>
    <property type="match status" value="1"/>
</dbReference>
<comment type="cofactor">
    <cofactor evidence="1 19">
        <name>Mg(2+)</name>
        <dbReference type="ChEBI" id="CHEBI:18420"/>
    </cofactor>
</comment>
<feature type="binding site" evidence="18">
    <location>
        <position position="499"/>
    </location>
    <ligand>
        <name>ATP</name>
        <dbReference type="ChEBI" id="CHEBI:30616"/>
    </ligand>
</feature>
<dbReference type="NCBIfam" id="TIGR01652">
    <property type="entry name" value="ATPase-Plipid"/>
    <property type="match status" value="1"/>
</dbReference>
<dbReference type="Gene3D" id="3.40.50.1000">
    <property type="entry name" value="HAD superfamily/HAD-like"/>
    <property type="match status" value="2"/>
</dbReference>
<feature type="binding site" evidence="18">
    <location>
        <position position="211"/>
    </location>
    <ligand>
        <name>ATP</name>
        <dbReference type="ChEBI" id="CHEBI:30616"/>
    </ligand>
</feature>
<dbReference type="GO" id="GO:0006897">
    <property type="term" value="P:endocytosis"/>
    <property type="evidence" value="ECO:0007669"/>
    <property type="project" value="TreeGrafter"/>
</dbReference>
<dbReference type="GO" id="GO:0045332">
    <property type="term" value="P:phospholipid translocation"/>
    <property type="evidence" value="ECO:0007669"/>
    <property type="project" value="TreeGrafter"/>
</dbReference>
<dbReference type="PANTHER" id="PTHR24092">
    <property type="entry name" value="PROBABLE PHOSPHOLIPID-TRANSPORTING ATPASE"/>
    <property type="match status" value="1"/>
</dbReference>
<dbReference type="GO" id="GO:0005524">
    <property type="term" value="F:ATP binding"/>
    <property type="evidence" value="ECO:0007669"/>
    <property type="project" value="UniProtKB-UniRule"/>
</dbReference>
<proteinExistence type="inferred from homology"/>
<evidence type="ECO:0000256" key="2">
    <source>
        <dbReference type="ARBA" id="ARBA00004198"/>
    </source>
</evidence>
<feature type="non-terminal residue" evidence="22">
    <location>
        <position position="733"/>
    </location>
</feature>
<evidence type="ECO:0000256" key="1">
    <source>
        <dbReference type="ARBA" id="ARBA00001946"/>
    </source>
</evidence>
<evidence type="ECO:0000256" key="3">
    <source>
        <dbReference type="ARBA" id="ARBA00004653"/>
    </source>
</evidence>
<dbReference type="Gene3D" id="3.40.1110.10">
    <property type="entry name" value="Calcium-transporting ATPase, cytoplasmic domain N"/>
    <property type="match status" value="2"/>
</dbReference>
<dbReference type="InterPro" id="IPR023299">
    <property type="entry name" value="ATPase_P-typ_cyto_dom_N"/>
</dbReference>
<feature type="binding site" evidence="18">
    <location>
        <position position="579"/>
    </location>
    <ligand>
        <name>ATP</name>
        <dbReference type="ChEBI" id="CHEBI:30616"/>
    </ligand>
</feature>
<comment type="catalytic activity">
    <reaction evidence="16 20">
        <text>ATP + H2O + phospholipidSide 1 = ADP + phosphate + phospholipidSide 2.</text>
        <dbReference type="EC" id="7.6.2.1"/>
    </reaction>
</comment>
<dbReference type="Gene3D" id="1.20.1110.10">
    <property type="entry name" value="Calcium-transporting ATPase, transmembrane domain"/>
    <property type="match status" value="1"/>
</dbReference>
<feature type="active site" description="4-aspartylphosphate intermediate" evidence="17">
    <location>
        <position position="210"/>
    </location>
</feature>
<keyword evidence="23" id="KW-1185">Reference proteome</keyword>
<comment type="subcellular location">
    <subcellularLocation>
        <location evidence="3">Golgi apparatus membrane</location>
        <topology evidence="3">Multi-pass membrane protein</topology>
    </subcellularLocation>
    <subcellularLocation>
        <location evidence="2">Golgi apparatus</location>
        <location evidence="2">trans-Golgi network membrane</location>
    </subcellularLocation>
    <subcellularLocation>
        <location evidence="20">Membrane</location>
        <topology evidence="20">Multi-pass membrane protein</topology>
    </subcellularLocation>
</comment>
<keyword evidence="5" id="KW-0813">Transport</keyword>
<dbReference type="InterPro" id="IPR036412">
    <property type="entry name" value="HAD-like_sf"/>
</dbReference>
<organism evidence="22 23">
    <name type="scientific">Dreissena polymorpha</name>
    <name type="common">Zebra mussel</name>
    <name type="synonym">Mytilus polymorpha</name>
    <dbReference type="NCBI Taxonomy" id="45954"/>
    <lineage>
        <taxon>Eukaryota</taxon>
        <taxon>Metazoa</taxon>
        <taxon>Spiralia</taxon>
        <taxon>Lophotrochozoa</taxon>
        <taxon>Mollusca</taxon>
        <taxon>Bivalvia</taxon>
        <taxon>Autobranchia</taxon>
        <taxon>Heteroconchia</taxon>
        <taxon>Euheterodonta</taxon>
        <taxon>Imparidentia</taxon>
        <taxon>Neoheterodontei</taxon>
        <taxon>Myida</taxon>
        <taxon>Dreissenoidea</taxon>
        <taxon>Dreissenidae</taxon>
        <taxon>Dreissena</taxon>
    </lineage>
</organism>
<dbReference type="SUPFAM" id="SSF81660">
    <property type="entry name" value="Metal cation-transporting ATPase, ATP-binding domain N"/>
    <property type="match status" value="1"/>
</dbReference>
<dbReference type="PANTHER" id="PTHR24092:SF5">
    <property type="entry name" value="PHOSPHOLIPID-TRANSPORTING ATPASE"/>
    <property type="match status" value="1"/>
</dbReference>
<dbReference type="GO" id="GO:0005802">
    <property type="term" value="C:trans-Golgi network"/>
    <property type="evidence" value="ECO:0007669"/>
    <property type="project" value="TreeGrafter"/>
</dbReference>
<feature type="binding site" evidence="18">
    <location>
        <position position="608"/>
    </location>
    <ligand>
        <name>ATP</name>
        <dbReference type="ChEBI" id="CHEBI:30616"/>
    </ligand>
</feature>
<dbReference type="Gene3D" id="2.70.150.10">
    <property type="entry name" value="Calcium-transporting ATPase, cytoplasmic transduction domain A"/>
    <property type="match status" value="1"/>
</dbReference>
<feature type="binding site" evidence="18">
    <location>
        <position position="388"/>
    </location>
    <ligand>
        <name>ATP</name>
        <dbReference type="ChEBI" id="CHEBI:30616"/>
    </ligand>
</feature>
<dbReference type="AlphaFoldDB" id="A0A9D4IEW4"/>
<evidence type="ECO:0000256" key="6">
    <source>
        <dbReference type="ARBA" id="ARBA00022692"/>
    </source>
</evidence>
<protein>
    <recommendedName>
        <fullName evidence="20">Phospholipid-transporting ATPase</fullName>
        <ecNumber evidence="20">7.6.2.1</ecNumber>
    </recommendedName>
</protein>
<keyword evidence="12 20" id="KW-1133">Transmembrane helix</keyword>
<keyword evidence="13" id="KW-0333">Golgi apparatus</keyword>
<comment type="caution">
    <text evidence="20">Lacks conserved residue(s) required for the propagation of feature annotation.</text>
</comment>
<dbReference type="NCBIfam" id="TIGR01494">
    <property type="entry name" value="ATPase_P-type"/>
    <property type="match status" value="2"/>
</dbReference>
<dbReference type="EMBL" id="JAIWYP010000009">
    <property type="protein sequence ID" value="KAH3772806.1"/>
    <property type="molecule type" value="Genomic_DNA"/>
</dbReference>
<evidence type="ECO:0000256" key="12">
    <source>
        <dbReference type="ARBA" id="ARBA00022989"/>
    </source>
</evidence>
<evidence type="ECO:0000256" key="5">
    <source>
        <dbReference type="ARBA" id="ARBA00022448"/>
    </source>
</evidence>
<feature type="binding site" evidence="19">
    <location>
        <position position="605"/>
    </location>
    <ligand>
        <name>Mg(2+)</name>
        <dbReference type="ChEBI" id="CHEBI:18420"/>
    </ligand>
</feature>
<keyword evidence="14" id="KW-0445">Lipid transport</keyword>
<dbReference type="SFLD" id="SFLDG00002">
    <property type="entry name" value="C1.7:_P-type_atpase_like"/>
    <property type="match status" value="1"/>
</dbReference>
<evidence type="ECO:0000256" key="10">
    <source>
        <dbReference type="ARBA" id="ARBA00022842"/>
    </source>
</evidence>
<dbReference type="PROSITE" id="PS00154">
    <property type="entry name" value="ATPASE_E1_E2"/>
    <property type="match status" value="1"/>
</dbReference>
<evidence type="ECO:0000256" key="7">
    <source>
        <dbReference type="ARBA" id="ARBA00022723"/>
    </source>
</evidence>
<keyword evidence="10 19" id="KW-0460">Magnesium</keyword>
<dbReference type="GO" id="GO:0005768">
    <property type="term" value="C:endosome"/>
    <property type="evidence" value="ECO:0007669"/>
    <property type="project" value="TreeGrafter"/>
</dbReference>
<keyword evidence="6 20" id="KW-0812">Transmembrane</keyword>
<feature type="binding site" evidence="19">
    <location>
        <position position="212"/>
    </location>
    <ligand>
        <name>Mg(2+)</name>
        <dbReference type="ChEBI" id="CHEBI:18420"/>
    </ligand>
</feature>
<keyword evidence="9 18" id="KW-0067">ATP-binding</keyword>
<feature type="binding site" evidence="18">
    <location>
        <position position="210"/>
    </location>
    <ligand>
        <name>ATP</name>
        <dbReference type="ChEBI" id="CHEBI:30616"/>
    </ligand>
</feature>
<feature type="transmembrane region" description="Helical" evidence="20">
    <location>
        <begin position="683"/>
        <end position="703"/>
    </location>
</feature>
<dbReference type="GO" id="GO:0006890">
    <property type="term" value="P:retrograde vesicle-mediated transport, Golgi to endoplasmic reticulum"/>
    <property type="evidence" value="ECO:0007669"/>
    <property type="project" value="TreeGrafter"/>
</dbReference>
<dbReference type="InterPro" id="IPR032630">
    <property type="entry name" value="P_typ_ATPase_c"/>
</dbReference>
<dbReference type="InterPro" id="IPR044492">
    <property type="entry name" value="P_typ_ATPase_HD_dom"/>
</dbReference>